<evidence type="ECO:0000256" key="1">
    <source>
        <dbReference type="SAM" id="Phobius"/>
    </source>
</evidence>
<sequence length="148" mass="15048">MRRLVGFDAALPSLSESLVPTGTSVPGYTNLPTATSVPAGTADVLSGSPLAGQPAFLLLALVTITGAGLGLLISLQAYQGYRQARSTRLLSLAVGVVLLTLVPFLLTVVGAVLAGATTLTNLSYPVALVTRTAEVLGLLAILYSLQQG</sequence>
<protein>
    <submittedName>
        <fullName evidence="2">Uncharacterized protein</fullName>
    </submittedName>
</protein>
<comment type="caution">
    <text evidence="2">The sequence shown here is derived from an EMBL/GenBank/DDBJ whole genome shotgun (WGS) entry which is preliminary data.</text>
</comment>
<evidence type="ECO:0000313" key="2">
    <source>
        <dbReference type="EMBL" id="MFC5365446.1"/>
    </source>
</evidence>
<organism evidence="2 3">
    <name type="scientific">Salinirubrum litoreum</name>
    <dbReference type="NCBI Taxonomy" id="1126234"/>
    <lineage>
        <taxon>Archaea</taxon>
        <taxon>Methanobacteriati</taxon>
        <taxon>Methanobacteriota</taxon>
        <taxon>Stenosarchaea group</taxon>
        <taxon>Halobacteria</taxon>
        <taxon>Halobacteriales</taxon>
        <taxon>Haloferacaceae</taxon>
        <taxon>Salinirubrum</taxon>
    </lineage>
</organism>
<gene>
    <name evidence="2" type="ORF">ACFPJ5_00735</name>
</gene>
<reference evidence="2 3" key="1">
    <citation type="journal article" date="2019" name="Int. J. Syst. Evol. Microbiol.">
        <title>The Global Catalogue of Microorganisms (GCM) 10K type strain sequencing project: providing services to taxonomists for standard genome sequencing and annotation.</title>
        <authorList>
            <consortium name="The Broad Institute Genomics Platform"/>
            <consortium name="The Broad Institute Genome Sequencing Center for Infectious Disease"/>
            <person name="Wu L."/>
            <person name="Ma J."/>
        </authorList>
    </citation>
    <scope>NUCLEOTIDE SEQUENCE [LARGE SCALE GENOMIC DNA]</scope>
    <source>
        <strain evidence="2 3">CGMCC 1.12237</strain>
    </source>
</reference>
<name>A0ABD5R5X6_9EURY</name>
<keyword evidence="1" id="KW-1133">Transmembrane helix</keyword>
<accession>A0ABD5R5X6</accession>
<dbReference type="EMBL" id="JBHSKX010000001">
    <property type="protein sequence ID" value="MFC5365446.1"/>
    <property type="molecule type" value="Genomic_DNA"/>
</dbReference>
<feature type="transmembrane region" description="Helical" evidence="1">
    <location>
        <begin position="122"/>
        <end position="145"/>
    </location>
</feature>
<evidence type="ECO:0000313" key="3">
    <source>
        <dbReference type="Proteomes" id="UP001596201"/>
    </source>
</evidence>
<dbReference type="Proteomes" id="UP001596201">
    <property type="component" value="Unassembled WGS sequence"/>
</dbReference>
<keyword evidence="1" id="KW-0472">Membrane</keyword>
<proteinExistence type="predicted"/>
<feature type="transmembrane region" description="Helical" evidence="1">
    <location>
        <begin position="55"/>
        <end position="78"/>
    </location>
</feature>
<keyword evidence="3" id="KW-1185">Reference proteome</keyword>
<keyword evidence="1" id="KW-0812">Transmembrane</keyword>
<dbReference type="AlphaFoldDB" id="A0ABD5R5X6"/>
<feature type="transmembrane region" description="Helical" evidence="1">
    <location>
        <begin position="90"/>
        <end position="116"/>
    </location>
</feature>
<dbReference type="RefSeq" id="WP_227229260.1">
    <property type="nucleotide sequence ID" value="NZ_JAJCVJ010000001.1"/>
</dbReference>